<dbReference type="Gene3D" id="3.40.50.300">
    <property type="entry name" value="P-loop containing nucleotide triphosphate hydrolases"/>
    <property type="match status" value="1"/>
</dbReference>
<accession>A0ABS8CDX7</accession>
<dbReference type="PANTHER" id="PTHR45772">
    <property type="entry name" value="CONSERVED COMPONENT OF ABC TRANSPORTER FOR NATURAL AMINO ACIDS-RELATED"/>
    <property type="match status" value="1"/>
</dbReference>
<evidence type="ECO:0000256" key="1">
    <source>
        <dbReference type="ARBA" id="ARBA00022448"/>
    </source>
</evidence>
<dbReference type="SMART" id="SM00382">
    <property type="entry name" value="AAA"/>
    <property type="match status" value="1"/>
</dbReference>
<dbReference type="PANTHER" id="PTHR45772:SF2">
    <property type="entry name" value="ABC TRANSPORTER ATP-BINDING PROTEIN"/>
    <property type="match status" value="1"/>
</dbReference>
<evidence type="ECO:0000313" key="6">
    <source>
        <dbReference type="EMBL" id="MCB5364245.1"/>
    </source>
</evidence>
<evidence type="ECO:0000256" key="4">
    <source>
        <dbReference type="ARBA" id="ARBA00022840"/>
    </source>
</evidence>
<dbReference type="RefSeq" id="WP_226954664.1">
    <property type="nucleotide sequence ID" value="NZ_JACDXW010000005.1"/>
</dbReference>
<protein>
    <submittedName>
        <fullName evidence="6">ABC transporter ATP-binding protein</fullName>
    </submittedName>
</protein>
<dbReference type="GO" id="GO:0005524">
    <property type="term" value="F:ATP binding"/>
    <property type="evidence" value="ECO:0007669"/>
    <property type="project" value="UniProtKB-KW"/>
</dbReference>
<dbReference type="EMBL" id="JACDXW010000005">
    <property type="protein sequence ID" value="MCB5364245.1"/>
    <property type="molecule type" value="Genomic_DNA"/>
</dbReference>
<dbReference type="InterPro" id="IPR003593">
    <property type="entry name" value="AAA+_ATPase"/>
</dbReference>
<dbReference type="Pfam" id="PF12399">
    <property type="entry name" value="BCA_ABC_TP_C"/>
    <property type="match status" value="1"/>
</dbReference>
<dbReference type="InterPro" id="IPR032823">
    <property type="entry name" value="BCA_ABC_TP_C"/>
</dbReference>
<dbReference type="PROSITE" id="PS00211">
    <property type="entry name" value="ABC_TRANSPORTER_1"/>
    <property type="match status" value="1"/>
</dbReference>
<dbReference type="InterPro" id="IPR027417">
    <property type="entry name" value="P-loop_NTPase"/>
</dbReference>
<keyword evidence="2" id="KW-1003">Cell membrane</keyword>
<proteinExistence type="predicted"/>
<evidence type="ECO:0000313" key="7">
    <source>
        <dbReference type="Proteomes" id="UP000776983"/>
    </source>
</evidence>
<organism evidence="6 7">
    <name type="scientific">Mesopusillimonas faecipullorum</name>
    <dbReference type="NCBI Taxonomy" id="2755040"/>
    <lineage>
        <taxon>Bacteria</taxon>
        <taxon>Pseudomonadati</taxon>
        <taxon>Pseudomonadota</taxon>
        <taxon>Betaproteobacteria</taxon>
        <taxon>Burkholderiales</taxon>
        <taxon>Alcaligenaceae</taxon>
        <taxon>Mesopusillimonas</taxon>
    </lineage>
</organism>
<dbReference type="InterPro" id="IPR051120">
    <property type="entry name" value="ABC_AA/LPS_Transport"/>
</dbReference>
<dbReference type="InterPro" id="IPR017871">
    <property type="entry name" value="ABC_transporter-like_CS"/>
</dbReference>
<dbReference type="CDD" id="cd03219">
    <property type="entry name" value="ABC_Mj1267_LivG_branched"/>
    <property type="match status" value="1"/>
</dbReference>
<dbReference type="Proteomes" id="UP000776983">
    <property type="component" value="Unassembled WGS sequence"/>
</dbReference>
<keyword evidence="7" id="KW-1185">Reference proteome</keyword>
<dbReference type="Pfam" id="PF00005">
    <property type="entry name" value="ABC_tran"/>
    <property type="match status" value="1"/>
</dbReference>
<keyword evidence="2" id="KW-0472">Membrane</keyword>
<keyword evidence="4 6" id="KW-0067">ATP-binding</keyword>
<comment type="caution">
    <text evidence="6">The sequence shown here is derived from an EMBL/GenBank/DDBJ whole genome shotgun (WGS) entry which is preliminary data.</text>
</comment>
<feature type="domain" description="ABC transporter" evidence="5">
    <location>
        <begin position="5"/>
        <end position="246"/>
    </location>
</feature>
<reference evidence="6 7" key="1">
    <citation type="submission" date="2020-07" db="EMBL/GenBank/DDBJ databases">
        <title>Pusillimonas sp. nov., isolated from poultry manure in Taiwan.</title>
        <authorList>
            <person name="Lin S.-Y."/>
            <person name="Tang Y.-S."/>
            <person name="Young C.-C."/>
        </authorList>
    </citation>
    <scope>NUCLEOTIDE SEQUENCE [LARGE SCALE GENOMIC DNA]</scope>
    <source>
        <strain evidence="6 7">CC-YST705</strain>
    </source>
</reference>
<evidence type="ECO:0000259" key="5">
    <source>
        <dbReference type="PROSITE" id="PS50893"/>
    </source>
</evidence>
<dbReference type="SUPFAM" id="SSF52540">
    <property type="entry name" value="P-loop containing nucleoside triphosphate hydrolases"/>
    <property type="match status" value="1"/>
</dbReference>
<evidence type="ECO:0000256" key="3">
    <source>
        <dbReference type="ARBA" id="ARBA00022741"/>
    </source>
</evidence>
<evidence type="ECO:0000256" key="2">
    <source>
        <dbReference type="ARBA" id="ARBA00022475"/>
    </source>
</evidence>
<dbReference type="InterPro" id="IPR003439">
    <property type="entry name" value="ABC_transporter-like_ATP-bd"/>
</dbReference>
<dbReference type="PROSITE" id="PS50893">
    <property type="entry name" value="ABC_TRANSPORTER_2"/>
    <property type="match status" value="1"/>
</dbReference>
<keyword evidence="3" id="KW-0547">Nucleotide-binding</keyword>
<sequence>MNPVLELQGLSKQFGQLKVTQNVNLSLHPGARHALIGPNGAGKSTLVHQITGLLKPSAGKVLLGGQDVTGLSPEKRVKLGLARTFQINSLFNNLTVAENIGLALQAREGMDGYLMRDITHDSALMDEAAVLLESLSLLDLAHRNIVELAYGQRRMIEIALALALKPRVLLLDEPVAGVPSTEGSRLFDLLERLPAEVATLVIEHDMDLVFRFAKRITVLVEGAVLVEDDVQAVRTDPRVRAVYLGERHEHAA</sequence>
<gene>
    <name evidence="6" type="ORF">H0484_10850</name>
</gene>
<keyword evidence="1" id="KW-0813">Transport</keyword>
<name>A0ABS8CDX7_9BURK</name>